<feature type="compositionally biased region" description="Pro residues" evidence="1">
    <location>
        <begin position="311"/>
        <end position="325"/>
    </location>
</feature>
<dbReference type="Gene3D" id="3.10.10.10">
    <property type="entry name" value="HIV Type 1 Reverse Transcriptase, subunit A, domain 1"/>
    <property type="match status" value="1"/>
</dbReference>
<feature type="compositionally biased region" description="Acidic residues" evidence="1">
    <location>
        <begin position="296"/>
        <end position="309"/>
    </location>
</feature>
<accession>A0A6L2NRE6</accession>
<dbReference type="InterPro" id="IPR043502">
    <property type="entry name" value="DNA/RNA_pol_sf"/>
</dbReference>
<feature type="region of interest" description="Disordered" evidence="1">
    <location>
        <begin position="209"/>
        <end position="234"/>
    </location>
</feature>
<reference evidence="2" key="1">
    <citation type="journal article" date="2019" name="Sci. Rep.">
        <title>Draft genome of Tanacetum cinerariifolium, the natural source of mosquito coil.</title>
        <authorList>
            <person name="Yamashiro T."/>
            <person name="Shiraishi A."/>
            <person name="Satake H."/>
            <person name="Nakayama K."/>
        </authorList>
    </citation>
    <scope>NUCLEOTIDE SEQUENCE</scope>
</reference>
<dbReference type="EMBL" id="BKCJ010009474">
    <property type="protein sequence ID" value="GEU87135.1"/>
    <property type="molecule type" value="Genomic_DNA"/>
</dbReference>
<sequence length="765" mass="87661">MTEVVTTTAPITTAAQVQKASAPGIRRGVFIQDPEETAAALVIVHLEVKSKDKGKGILIKEPKPLKGQAQIDMDEAFARQLEAELNANINWNEVIEQVQRKERWDNEVIRYRALKRKPMTEAQARKNMMIYLKNMAGFKMDFFKGGEEVTIQEEGSKRKGENLKHETTKRLRIKEEAKELKIHLHMVNDDDDVFTKATPLASKGRMAESQAKAYNSDLQHSEKVLSMQDTDEAKPAKVEEVLEARKNMMIYLKNMAGFKMDFFKVEVEEKYYPVGYEIGGEHVISRQGWREKAVEDAAEDEDDDNEVSDEPTPPSPTPATPPPSPTQKHIPSPPQAQTTQPSSPPPQQHLQIVDISQSAMTLLNTLLETCATLTKQVANLEQDKIAQAIKITKLKQRVRRLKKKRQFKSLGLKRLRKVGIAQRVESSSDTGILIEEPKPLKRQAQIKQDEVFARQLEAKLNANINWDDVIEQVKRREKQDNTVMRYQALKRKLVTEAQARKNMMIYLKNMAGFKMDFFKGMTYSDIRPIFEKHYNSIRAFLEKGEEEVTVPKEGGKRKGKNLEQDTAKKQRIDKEAEELKTHLQIIANDDDDVYTKATPLALKVPVVDYQIHHEHNKPYYKVEKKYPLTRFSLEQMLNNVRLEVKEESEMSLELLRSDQGNETRLNIISCTKTQKYVLKGCHVFLAHVTTKKDLPGLPPTRQVEFHIDLIPRVAPVARAPYWLAPSEMKELSDQVKELSDKGFIRPSSSPWGAPVLYFKKKDRSF</sequence>
<feature type="region of interest" description="Disordered" evidence="1">
    <location>
        <begin position="550"/>
        <end position="569"/>
    </location>
</feature>
<name>A0A6L2NRE6_TANCI</name>
<organism evidence="2">
    <name type="scientific">Tanacetum cinerariifolium</name>
    <name type="common">Dalmatian daisy</name>
    <name type="synonym">Chrysanthemum cinerariifolium</name>
    <dbReference type="NCBI Taxonomy" id="118510"/>
    <lineage>
        <taxon>Eukaryota</taxon>
        <taxon>Viridiplantae</taxon>
        <taxon>Streptophyta</taxon>
        <taxon>Embryophyta</taxon>
        <taxon>Tracheophyta</taxon>
        <taxon>Spermatophyta</taxon>
        <taxon>Magnoliopsida</taxon>
        <taxon>eudicotyledons</taxon>
        <taxon>Gunneridae</taxon>
        <taxon>Pentapetalae</taxon>
        <taxon>asterids</taxon>
        <taxon>campanulids</taxon>
        <taxon>Asterales</taxon>
        <taxon>Asteraceae</taxon>
        <taxon>Asteroideae</taxon>
        <taxon>Anthemideae</taxon>
        <taxon>Anthemidinae</taxon>
        <taxon>Tanacetum</taxon>
    </lineage>
</organism>
<protein>
    <submittedName>
        <fullName evidence="2">Putative reverse transcriptase domain-containing protein</fullName>
    </submittedName>
</protein>
<feature type="region of interest" description="Disordered" evidence="1">
    <location>
        <begin position="287"/>
        <end position="348"/>
    </location>
</feature>
<gene>
    <name evidence="2" type="ORF">Tci_059113</name>
</gene>
<keyword evidence="2" id="KW-0695">RNA-directed DNA polymerase</keyword>
<dbReference type="PANTHER" id="PTHR15503:SF45">
    <property type="entry name" value="RNA-DIRECTED DNA POLYMERASE HOMOLOG"/>
    <property type="match status" value="1"/>
</dbReference>
<keyword evidence="2" id="KW-0808">Transferase</keyword>
<evidence type="ECO:0000256" key="1">
    <source>
        <dbReference type="SAM" id="MobiDB-lite"/>
    </source>
</evidence>
<dbReference type="SUPFAM" id="SSF56672">
    <property type="entry name" value="DNA/RNA polymerases"/>
    <property type="match status" value="1"/>
</dbReference>
<keyword evidence="2" id="KW-0548">Nucleotidyltransferase</keyword>
<evidence type="ECO:0000313" key="2">
    <source>
        <dbReference type="EMBL" id="GEU87135.1"/>
    </source>
</evidence>
<proteinExistence type="predicted"/>
<dbReference type="GO" id="GO:0003964">
    <property type="term" value="F:RNA-directed DNA polymerase activity"/>
    <property type="evidence" value="ECO:0007669"/>
    <property type="project" value="UniProtKB-KW"/>
</dbReference>
<dbReference type="InterPro" id="IPR032567">
    <property type="entry name" value="RTL1-rel"/>
</dbReference>
<dbReference type="AlphaFoldDB" id="A0A6L2NRE6"/>
<comment type="caution">
    <text evidence="2">The sequence shown here is derived from an EMBL/GenBank/DDBJ whole genome shotgun (WGS) entry which is preliminary data.</text>
</comment>
<dbReference type="PANTHER" id="PTHR15503">
    <property type="entry name" value="LDOC1 RELATED"/>
    <property type="match status" value="1"/>
</dbReference>